<feature type="region of interest" description="Disordered" evidence="1">
    <location>
        <begin position="1"/>
        <end position="29"/>
    </location>
</feature>
<evidence type="ECO:0000256" key="1">
    <source>
        <dbReference type="SAM" id="MobiDB-lite"/>
    </source>
</evidence>
<name>G3HTW0_CRIGR</name>
<accession>G3HTW0</accession>
<dbReference type="Proteomes" id="UP000001075">
    <property type="component" value="Unassembled WGS sequence"/>
</dbReference>
<organism evidence="3 4">
    <name type="scientific">Cricetulus griseus</name>
    <name type="common">Chinese hamster</name>
    <name type="synonym">Cricetulus barabensis griseus</name>
    <dbReference type="NCBI Taxonomy" id="10029"/>
    <lineage>
        <taxon>Eukaryota</taxon>
        <taxon>Metazoa</taxon>
        <taxon>Chordata</taxon>
        <taxon>Craniata</taxon>
        <taxon>Vertebrata</taxon>
        <taxon>Euteleostomi</taxon>
        <taxon>Mammalia</taxon>
        <taxon>Eutheria</taxon>
        <taxon>Euarchontoglires</taxon>
        <taxon>Glires</taxon>
        <taxon>Rodentia</taxon>
        <taxon>Myomorpha</taxon>
        <taxon>Muroidea</taxon>
        <taxon>Cricetidae</taxon>
        <taxon>Cricetinae</taxon>
        <taxon>Cricetulus</taxon>
    </lineage>
</organism>
<evidence type="ECO:0000313" key="4">
    <source>
        <dbReference type="Proteomes" id="UP000001075"/>
    </source>
</evidence>
<reference evidence="4" key="1">
    <citation type="journal article" date="2011" name="Nat. Biotechnol.">
        <title>The genomic sequence of the Chinese hamster ovary (CHO)-K1 cell line.</title>
        <authorList>
            <person name="Xu X."/>
            <person name="Nagarajan H."/>
            <person name="Lewis N.E."/>
            <person name="Pan S."/>
            <person name="Cai Z."/>
            <person name="Liu X."/>
            <person name="Chen W."/>
            <person name="Xie M."/>
            <person name="Wang W."/>
            <person name="Hammond S."/>
            <person name="Andersen M.R."/>
            <person name="Neff N."/>
            <person name="Passarelli B."/>
            <person name="Koh W."/>
            <person name="Fan H.C."/>
            <person name="Wang J."/>
            <person name="Gui Y."/>
            <person name="Lee K.H."/>
            <person name="Betenbaugh M.J."/>
            <person name="Quake S.R."/>
            <person name="Famili I."/>
            <person name="Palsson B.O."/>
            <person name="Wang J."/>
        </authorList>
    </citation>
    <scope>NUCLEOTIDE SEQUENCE [LARGE SCALE GENOMIC DNA]</scope>
    <source>
        <strain evidence="4">CHO K1 cell line</strain>
    </source>
</reference>
<keyword evidence="2" id="KW-1133">Transmembrane helix</keyword>
<evidence type="ECO:0000256" key="2">
    <source>
        <dbReference type="SAM" id="Phobius"/>
    </source>
</evidence>
<sequence length="93" mass="10248">MCGRAGVPEESPGEAKGEDAAQQWSGASRSLEDKLCVLQRAEPEKRPRPLGEAQEKIMSESKIVALFICVGSLVLLCSIVTVPWFFPLQVRKY</sequence>
<dbReference type="AlphaFoldDB" id="G3HTW0"/>
<dbReference type="InParanoid" id="G3HTW0"/>
<keyword evidence="2" id="KW-0472">Membrane</keyword>
<gene>
    <name evidence="3" type="ORF">I79_014339</name>
</gene>
<dbReference type="EMBL" id="JH000721">
    <property type="protein sequence ID" value="EGW04671.1"/>
    <property type="molecule type" value="Genomic_DNA"/>
</dbReference>
<keyword evidence="2" id="KW-0812">Transmembrane</keyword>
<protein>
    <submittedName>
        <fullName evidence="3">Uncharacterized protein</fullName>
    </submittedName>
</protein>
<evidence type="ECO:0000313" key="3">
    <source>
        <dbReference type="EMBL" id="EGW04671.1"/>
    </source>
</evidence>
<proteinExistence type="predicted"/>
<feature type="transmembrane region" description="Helical" evidence="2">
    <location>
        <begin position="63"/>
        <end position="86"/>
    </location>
</feature>